<sequence>MNCVPICDSYTCEEDADDVQSFAALSGRCTGHDTIYRCRRLLARSVVFLS</sequence>
<protein>
    <submittedName>
        <fullName evidence="1">Uncharacterized protein</fullName>
    </submittedName>
</protein>
<comment type="caution">
    <text evidence="1">The sequence shown here is derived from an EMBL/GenBank/DDBJ whole genome shotgun (WGS) entry which is preliminary data.</text>
</comment>
<evidence type="ECO:0000313" key="1">
    <source>
        <dbReference type="EMBL" id="KAH3865183.1"/>
    </source>
</evidence>
<organism evidence="1 3">
    <name type="scientific">Dreissena polymorpha</name>
    <name type="common">Zebra mussel</name>
    <name type="synonym">Mytilus polymorpha</name>
    <dbReference type="NCBI Taxonomy" id="45954"/>
    <lineage>
        <taxon>Eukaryota</taxon>
        <taxon>Metazoa</taxon>
        <taxon>Spiralia</taxon>
        <taxon>Lophotrochozoa</taxon>
        <taxon>Mollusca</taxon>
        <taxon>Bivalvia</taxon>
        <taxon>Autobranchia</taxon>
        <taxon>Heteroconchia</taxon>
        <taxon>Euheterodonta</taxon>
        <taxon>Imparidentia</taxon>
        <taxon>Neoheterodontei</taxon>
        <taxon>Myida</taxon>
        <taxon>Dreissenoidea</taxon>
        <taxon>Dreissenidae</taxon>
        <taxon>Dreissena</taxon>
    </lineage>
</organism>
<evidence type="ECO:0000313" key="2">
    <source>
        <dbReference type="EMBL" id="KAH3865577.1"/>
    </source>
</evidence>
<proteinExistence type="predicted"/>
<name>A0A9D4RF48_DREPO</name>
<gene>
    <name evidence="1" type="ORF">DPMN_028222</name>
    <name evidence="2" type="ORF">DPMN_028618</name>
</gene>
<keyword evidence="3" id="KW-1185">Reference proteome</keyword>
<dbReference type="AlphaFoldDB" id="A0A9D4RF48"/>
<accession>A0A9D4RF48</accession>
<dbReference type="Proteomes" id="UP000828390">
    <property type="component" value="Unassembled WGS sequence"/>
</dbReference>
<reference evidence="1" key="2">
    <citation type="submission" date="2020-11" db="EMBL/GenBank/DDBJ databases">
        <authorList>
            <person name="McCartney M.A."/>
            <person name="Auch B."/>
            <person name="Kono T."/>
            <person name="Mallez S."/>
            <person name="Becker A."/>
            <person name="Gohl D.M."/>
            <person name="Silverstein K.A.T."/>
            <person name="Koren S."/>
            <person name="Bechman K.B."/>
            <person name="Herman A."/>
            <person name="Abrahante J.E."/>
            <person name="Garbe J."/>
        </authorList>
    </citation>
    <scope>NUCLEOTIDE SEQUENCE</scope>
    <source>
        <strain evidence="1">Duluth1</strain>
        <tissue evidence="1">Whole animal</tissue>
    </source>
</reference>
<dbReference type="EMBL" id="JAIWYP010000002">
    <property type="protein sequence ID" value="KAH3865577.1"/>
    <property type="molecule type" value="Genomic_DNA"/>
</dbReference>
<dbReference type="EMBL" id="JAIWYP010000002">
    <property type="protein sequence ID" value="KAH3865183.1"/>
    <property type="molecule type" value="Genomic_DNA"/>
</dbReference>
<reference evidence="1" key="1">
    <citation type="journal article" date="2019" name="bioRxiv">
        <title>The Genome of the Zebra Mussel, Dreissena polymorpha: A Resource for Invasive Species Research.</title>
        <authorList>
            <person name="McCartney M.A."/>
            <person name="Auch B."/>
            <person name="Kono T."/>
            <person name="Mallez S."/>
            <person name="Zhang Y."/>
            <person name="Obille A."/>
            <person name="Becker A."/>
            <person name="Abrahante J.E."/>
            <person name="Garbe J."/>
            <person name="Badalamenti J.P."/>
            <person name="Herman A."/>
            <person name="Mangelson H."/>
            <person name="Liachko I."/>
            <person name="Sullivan S."/>
            <person name="Sone E.D."/>
            <person name="Koren S."/>
            <person name="Silverstein K.A.T."/>
            <person name="Beckman K.B."/>
            <person name="Gohl D.M."/>
        </authorList>
    </citation>
    <scope>NUCLEOTIDE SEQUENCE</scope>
    <source>
        <strain evidence="1">Duluth1</strain>
        <tissue evidence="1">Whole animal</tissue>
    </source>
</reference>
<evidence type="ECO:0000313" key="3">
    <source>
        <dbReference type="Proteomes" id="UP000828390"/>
    </source>
</evidence>